<evidence type="ECO:0000313" key="9">
    <source>
        <dbReference type="Proteomes" id="UP000749559"/>
    </source>
</evidence>
<dbReference type="SUPFAM" id="SSF140111">
    <property type="entry name" value="Endosomal sorting complex assembly domain"/>
    <property type="match status" value="1"/>
</dbReference>
<dbReference type="GO" id="GO:0031902">
    <property type="term" value="C:late endosome membrane"/>
    <property type="evidence" value="ECO:0007669"/>
    <property type="project" value="UniProtKB-SubCell"/>
</dbReference>
<name>A0A8J1TI20_OWEFU</name>
<comment type="subcellular location">
    <subcellularLocation>
        <location evidence="1">Late endosome membrane</location>
        <topology evidence="1">Peripheral membrane protein</topology>
    </subcellularLocation>
</comment>
<dbReference type="AlphaFoldDB" id="A0A8J1TI20"/>
<gene>
    <name evidence="8" type="ORF">OFUS_LOCUS4874</name>
</gene>
<dbReference type="PROSITE" id="PS51314">
    <property type="entry name" value="VPS37_C"/>
    <property type="match status" value="1"/>
</dbReference>
<dbReference type="InterPro" id="IPR037202">
    <property type="entry name" value="ESCRT_assembly_dom"/>
</dbReference>
<dbReference type="GO" id="GO:0006612">
    <property type="term" value="P:protein targeting to membrane"/>
    <property type="evidence" value="ECO:0007669"/>
    <property type="project" value="TreeGrafter"/>
</dbReference>
<protein>
    <submittedName>
        <fullName evidence="8">Uncharacterized protein</fullName>
    </submittedName>
</protein>
<dbReference type="OrthoDB" id="10260857at2759"/>
<evidence type="ECO:0000256" key="6">
    <source>
        <dbReference type="ARBA" id="ARBA00025010"/>
    </source>
</evidence>
<keyword evidence="3" id="KW-0813">Transport</keyword>
<dbReference type="SUPFAM" id="SSF54495">
    <property type="entry name" value="UBC-like"/>
    <property type="match status" value="1"/>
</dbReference>
<evidence type="ECO:0000256" key="3">
    <source>
        <dbReference type="ARBA" id="ARBA00022448"/>
    </source>
</evidence>
<dbReference type="InterPro" id="IPR016135">
    <property type="entry name" value="UBQ-conjugating_enzyme/RWD"/>
</dbReference>
<evidence type="ECO:0000256" key="1">
    <source>
        <dbReference type="ARBA" id="ARBA00004633"/>
    </source>
</evidence>
<evidence type="ECO:0000256" key="5">
    <source>
        <dbReference type="ARBA" id="ARBA00022927"/>
    </source>
</evidence>
<sequence>MTSWFFSKTKSNVPAPTALQTQRARQIATLKSFNQNVTEIRRDEEYRVNLTLGGTTSISLNITLPPQFPQIRPMVSVYPPVQHAWVDQQNRVTGCMSLNEFNMHKDLGKIVREIVEEFQRNPPQLQGQRNYSMLPNLPYSLNPPGGHVAPQGAAPPPFSGANTATPYSYTRNTGPSNDYMTNIRMPTLPPRSSVTSDVPSVPQHSIVTSQSSQPQYSSSYNNMSEHTLGTYKMPDIPTSFPQLRDLSVSELQELSENEDKLLEILQQLPEILKLGEDRQHMCNTNETIAKENIANRPVIEKNKEILLKRFDDLNELKTRFDTNSQKQDELRETYSARNIETTLKLATLEAEEQSEKIADEFLSKKIPIDDFIQQYLEKRSLCHNRRSKEEKLQQIVNSKRMY</sequence>
<feature type="compositionally biased region" description="Low complexity" evidence="7">
    <location>
        <begin position="209"/>
        <end position="219"/>
    </location>
</feature>
<evidence type="ECO:0000256" key="2">
    <source>
        <dbReference type="ARBA" id="ARBA00007617"/>
    </source>
</evidence>
<proteinExistence type="inferred from homology"/>
<dbReference type="Gene3D" id="1.10.287.660">
    <property type="entry name" value="Helix hairpin bin"/>
    <property type="match status" value="1"/>
</dbReference>
<dbReference type="GO" id="GO:0000813">
    <property type="term" value="C:ESCRT I complex"/>
    <property type="evidence" value="ECO:0007669"/>
    <property type="project" value="TreeGrafter"/>
</dbReference>
<comment type="function">
    <text evidence="6">Component of the ESCRT-I complex, a regulator of vesicular trafficking process. Required for the sorting of endocytic ubiquitinated cargos into multivesicular bodies. May be involved in cell growth and differentiation.</text>
</comment>
<dbReference type="EMBL" id="CAIIXF020000002">
    <property type="protein sequence ID" value="CAH1777883.1"/>
    <property type="molecule type" value="Genomic_DNA"/>
</dbReference>
<dbReference type="PANTHER" id="PTHR13678:SF2">
    <property type="entry name" value="VACUOLAR PROTEIN SORTING-ASSOCIATED PROTEIN 37A"/>
    <property type="match status" value="1"/>
</dbReference>
<reference evidence="8" key="1">
    <citation type="submission" date="2022-03" db="EMBL/GenBank/DDBJ databases">
        <authorList>
            <person name="Martin C."/>
        </authorList>
    </citation>
    <scope>NUCLEOTIDE SEQUENCE</scope>
</reference>
<keyword evidence="4" id="KW-0967">Endosome</keyword>
<comment type="similarity">
    <text evidence="2">Belongs to the VPS37 family.</text>
</comment>
<evidence type="ECO:0000256" key="4">
    <source>
        <dbReference type="ARBA" id="ARBA00022753"/>
    </source>
</evidence>
<dbReference type="InterPro" id="IPR009851">
    <property type="entry name" value="Mod_r"/>
</dbReference>
<keyword evidence="5" id="KW-0653">Protein transport</keyword>
<organism evidence="8 9">
    <name type="scientific">Owenia fusiformis</name>
    <name type="common">Polychaete worm</name>
    <dbReference type="NCBI Taxonomy" id="6347"/>
    <lineage>
        <taxon>Eukaryota</taxon>
        <taxon>Metazoa</taxon>
        <taxon>Spiralia</taxon>
        <taxon>Lophotrochozoa</taxon>
        <taxon>Annelida</taxon>
        <taxon>Polychaeta</taxon>
        <taxon>Sedentaria</taxon>
        <taxon>Canalipalpata</taxon>
        <taxon>Sabellida</taxon>
        <taxon>Oweniida</taxon>
        <taxon>Oweniidae</taxon>
        <taxon>Owenia</taxon>
    </lineage>
</organism>
<dbReference type="CDD" id="cd11685">
    <property type="entry name" value="UEV_TSG101-like"/>
    <property type="match status" value="1"/>
</dbReference>
<dbReference type="Pfam" id="PF07200">
    <property type="entry name" value="Mod_r"/>
    <property type="match status" value="1"/>
</dbReference>
<feature type="compositionally biased region" description="Polar residues" evidence="7">
    <location>
        <begin position="190"/>
        <end position="208"/>
    </location>
</feature>
<dbReference type="GO" id="GO:0043162">
    <property type="term" value="P:ubiquitin-dependent protein catabolic process via the multivesicular body sorting pathway"/>
    <property type="evidence" value="ECO:0007669"/>
    <property type="project" value="TreeGrafter"/>
</dbReference>
<dbReference type="Proteomes" id="UP000749559">
    <property type="component" value="Unassembled WGS sequence"/>
</dbReference>
<dbReference type="GO" id="GO:0006623">
    <property type="term" value="P:protein targeting to vacuole"/>
    <property type="evidence" value="ECO:0007669"/>
    <property type="project" value="TreeGrafter"/>
</dbReference>
<accession>A0A8J1TI20</accession>
<keyword evidence="9" id="KW-1185">Reference proteome</keyword>
<evidence type="ECO:0000256" key="7">
    <source>
        <dbReference type="SAM" id="MobiDB-lite"/>
    </source>
</evidence>
<dbReference type="InterPro" id="IPR029012">
    <property type="entry name" value="Helix_hairpin_bin_sf"/>
</dbReference>
<evidence type="ECO:0000313" key="8">
    <source>
        <dbReference type="EMBL" id="CAH1777883.1"/>
    </source>
</evidence>
<comment type="caution">
    <text evidence="8">The sequence shown here is derived from an EMBL/GenBank/DDBJ whole genome shotgun (WGS) entry which is preliminary data.</text>
</comment>
<dbReference type="PANTHER" id="PTHR13678">
    <property type="entry name" value="VACUOLAR PROTEIN SORTING-ASSOCIATED PROTEIN 37"/>
    <property type="match status" value="1"/>
</dbReference>
<feature type="region of interest" description="Disordered" evidence="7">
    <location>
        <begin position="190"/>
        <end position="219"/>
    </location>
</feature>